<evidence type="ECO:0000256" key="3">
    <source>
        <dbReference type="SAM" id="Phobius"/>
    </source>
</evidence>
<keyword evidence="2" id="KW-0406">Ion transport</keyword>
<evidence type="ECO:0000256" key="2">
    <source>
        <dbReference type="ARBA" id="ARBA00022882"/>
    </source>
</evidence>
<keyword evidence="2" id="KW-0407">Ion channel</keyword>
<dbReference type="EMBL" id="BLLF01001027">
    <property type="protein sequence ID" value="GFH16633.1"/>
    <property type="molecule type" value="Genomic_DNA"/>
</dbReference>
<dbReference type="AlphaFoldDB" id="A0A699Z256"/>
<evidence type="ECO:0008006" key="6">
    <source>
        <dbReference type="Google" id="ProtNLM"/>
    </source>
</evidence>
<accession>A0A699Z256</accession>
<reference evidence="4 5" key="1">
    <citation type="submission" date="2020-02" db="EMBL/GenBank/DDBJ databases">
        <title>Draft genome sequence of Haematococcus lacustris strain NIES-144.</title>
        <authorList>
            <person name="Morimoto D."/>
            <person name="Nakagawa S."/>
            <person name="Yoshida T."/>
            <person name="Sawayama S."/>
        </authorList>
    </citation>
    <scope>NUCLEOTIDE SEQUENCE [LARGE SCALE GENOMIC DNA]</scope>
    <source>
        <strain evidence="4 5">NIES-144</strain>
    </source>
</reference>
<keyword evidence="5" id="KW-1185">Reference proteome</keyword>
<keyword evidence="3" id="KW-0472">Membrane</keyword>
<feature type="transmembrane region" description="Helical" evidence="3">
    <location>
        <begin position="90"/>
        <end position="109"/>
    </location>
</feature>
<dbReference type="GO" id="GO:0005249">
    <property type="term" value="F:voltage-gated potassium channel activity"/>
    <property type="evidence" value="ECO:0007669"/>
    <property type="project" value="InterPro"/>
</dbReference>
<gene>
    <name evidence="4" type="ORF">HaLaN_13091</name>
</gene>
<proteinExistence type="predicted"/>
<name>A0A699Z256_HAELA</name>
<dbReference type="PANTHER" id="PTHR45743">
    <property type="entry name" value="POTASSIUM CHANNEL AKT1"/>
    <property type="match status" value="1"/>
</dbReference>
<sequence>MVLGQLALILLRSGLVLLFSCHWFACAFYLVARVEAAGQSQGGSSWVGNAWFRFDDLNTMSRYVLSMYFAVGSFAGLGDGDLHAVTPAEAVAVILFLSYNLFAVSYITGKLTPCYPAGVRQADRQGRVVQEAKEGSKQAFALW</sequence>
<dbReference type="Gene3D" id="1.10.287.70">
    <property type="match status" value="1"/>
</dbReference>
<protein>
    <recommendedName>
        <fullName evidence="6">Ion transport domain-containing protein</fullName>
    </recommendedName>
</protein>
<comment type="caution">
    <text evidence="4">The sequence shown here is derived from an EMBL/GenBank/DDBJ whole genome shotgun (WGS) entry which is preliminary data.</text>
</comment>
<dbReference type="InterPro" id="IPR045319">
    <property type="entry name" value="KAT/AKT"/>
</dbReference>
<keyword evidence="3" id="KW-1133">Transmembrane helix</keyword>
<keyword evidence="1" id="KW-0630">Potassium</keyword>
<dbReference type="GO" id="GO:0034702">
    <property type="term" value="C:monoatomic ion channel complex"/>
    <property type="evidence" value="ECO:0007669"/>
    <property type="project" value="UniProtKB-KW"/>
</dbReference>
<dbReference type="Proteomes" id="UP000485058">
    <property type="component" value="Unassembled WGS sequence"/>
</dbReference>
<keyword evidence="1" id="KW-0633">Potassium transport</keyword>
<evidence type="ECO:0000256" key="1">
    <source>
        <dbReference type="ARBA" id="ARBA00022826"/>
    </source>
</evidence>
<organism evidence="4 5">
    <name type="scientific">Haematococcus lacustris</name>
    <name type="common">Green alga</name>
    <name type="synonym">Haematococcus pluvialis</name>
    <dbReference type="NCBI Taxonomy" id="44745"/>
    <lineage>
        <taxon>Eukaryota</taxon>
        <taxon>Viridiplantae</taxon>
        <taxon>Chlorophyta</taxon>
        <taxon>core chlorophytes</taxon>
        <taxon>Chlorophyceae</taxon>
        <taxon>CS clade</taxon>
        <taxon>Chlamydomonadales</taxon>
        <taxon>Haematococcaceae</taxon>
        <taxon>Haematococcus</taxon>
    </lineage>
</organism>
<keyword evidence="1" id="KW-0631">Potassium channel</keyword>
<evidence type="ECO:0000313" key="4">
    <source>
        <dbReference type="EMBL" id="GFH16633.1"/>
    </source>
</evidence>
<dbReference type="SUPFAM" id="SSF81324">
    <property type="entry name" value="Voltage-gated potassium channels"/>
    <property type="match status" value="1"/>
</dbReference>
<dbReference type="PANTHER" id="PTHR45743:SF2">
    <property type="entry name" value="POTASSIUM CHANNEL AKT1"/>
    <property type="match status" value="1"/>
</dbReference>
<evidence type="ECO:0000313" key="5">
    <source>
        <dbReference type="Proteomes" id="UP000485058"/>
    </source>
</evidence>
<feature type="non-terminal residue" evidence="4">
    <location>
        <position position="1"/>
    </location>
</feature>
<feature type="transmembrane region" description="Helical" evidence="3">
    <location>
        <begin position="60"/>
        <end position="78"/>
    </location>
</feature>
<keyword evidence="3" id="KW-0812">Transmembrane</keyword>
<keyword evidence="2" id="KW-0813">Transport</keyword>
<keyword evidence="2" id="KW-0851">Voltage-gated channel</keyword>